<comment type="caution">
    <text evidence="2">The sequence shown here is derived from an EMBL/GenBank/DDBJ whole genome shotgun (WGS) entry which is preliminary data.</text>
</comment>
<gene>
    <name evidence="2" type="ORF">BCT49_03760</name>
</gene>
<organism evidence="2 3">
    <name type="scientific">Vibrio lentus</name>
    <dbReference type="NCBI Taxonomy" id="136468"/>
    <lineage>
        <taxon>Bacteria</taxon>
        <taxon>Pseudomonadati</taxon>
        <taxon>Pseudomonadota</taxon>
        <taxon>Gammaproteobacteria</taxon>
        <taxon>Vibrionales</taxon>
        <taxon>Vibrionaceae</taxon>
        <taxon>Vibrio</taxon>
    </lineage>
</organism>
<evidence type="ECO:0000313" key="3">
    <source>
        <dbReference type="Proteomes" id="UP000235406"/>
    </source>
</evidence>
<dbReference type="PANTHER" id="PTHR33121:SF70">
    <property type="entry name" value="SIGNALING PROTEIN YKOW"/>
    <property type="match status" value="1"/>
</dbReference>
<reference evidence="3" key="1">
    <citation type="submission" date="2016-07" db="EMBL/GenBank/DDBJ databases">
        <title>Nontailed viruses are major unrecognized killers of bacteria in the ocean.</title>
        <authorList>
            <person name="Kauffman K."/>
            <person name="Hussain F."/>
            <person name="Yang J."/>
            <person name="Arevalo P."/>
            <person name="Brown J."/>
            <person name="Cutler M."/>
            <person name="Kelly L."/>
            <person name="Polz M.F."/>
        </authorList>
    </citation>
    <scope>NUCLEOTIDE SEQUENCE [LARGE SCALE GENOMIC DNA]</scope>
    <source>
        <strain evidence="3">10N.261.46.F8</strain>
    </source>
</reference>
<evidence type="ECO:0000259" key="1">
    <source>
        <dbReference type="PROSITE" id="PS50883"/>
    </source>
</evidence>
<dbReference type="CDD" id="cd01948">
    <property type="entry name" value="EAL"/>
    <property type="match status" value="1"/>
</dbReference>
<dbReference type="Gene3D" id="3.20.20.450">
    <property type="entry name" value="EAL domain"/>
    <property type="match status" value="1"/>
</dbReference>
<dbReference type="RefSeq" id="WP_102434865.1">
    <property type="nucleotide sequence ID" value="NZ_CAWNVI010000101.1"/>
</dbReference>
<name>A0A2N7KAG8_9VIBR</name>
<sequence>MLEWSSENNRYEMTILGFKVHSVFQSISDDSQTVFGYEALCRIEMQGEKVNIKRFFKILEGFGEKSEFRFKFFLNIMHLRNFRQSSIYDRDTKLFLNVTPCFFKYFSHGHDLNNLYLPLIEEEQVDLNQIVVEIVEDYCPLADIESLHKGTEYLKSIGISFALDDFGTGWSGYSRMAIVQPNYIKVSREMLLEFGMSESIENNLLEELNTITSLQGIKVIFEGIENVENYQTAGRYGADYYQGYYLDLPKPYPVNLIEQGETKPDDKFRLNAYLSKKTRVTSRSA</sequence>
<accession>A0A2N7KAG8</accession>
<proteinExistence type="predicted"/>
<dbReference type="EMBL" id="MCZK01000101">
    <property type="protein sequence ID" value="PMM71871.1"/>
    <property type="molecule type" value="Genomic_DNA"/>
</dbReference>
<dbReference type="Pfam" id="PF00563">
    <property type="entry name" value="EAL"/>
    <property type="match status" value="1"/>
</dbReference>
<feature type="domain" description="EAL" evidence="1">
    <location>
        <begin position="4"/>
        <end position="263"/>
    </location>
</feature>
<dbReference type="InterPro" id="IPR001633">
    <property type="entry name" value="EAL_dom"/>
</dbReference>
<dbReference type="AlphaFoldDB" id="A0A2N7KAG8"/>
<dbReference type="SMART" id="SM00052">
    <property type="entry name" value="EAL"/>
    <property type="match status" value="1"/>
</dbReference>
<protein>
    <submittedName>
        <fullName evidence="2">Diguanylate phosphodiesterase</fullName>
    </submittedName>
</protein>
<dbReference type="PANTHER" id="PTHR33121">
    <property type="entry name" value="CYCLIC DI-GMP PHOSPHODIESTERASE PDEF"/>
    <property type="match status" value="1"/>
</dbReference>
<dbReference type="OrthoDB" id="1673646at2"/>
<dbReference type="PROSITE" id="PS50883">
    <property type="entry name" value="EAL"/>
    <property type="match status" value="1"/>
</dbReference>
<dbReference type="InterPro" id="IPR035919">
    <property type="entry name" value="EAL_sf"/>
</dbReference>
<dbReference type="InterPro" id="IPR050706">
    <property type="entry name" value="Cyclic-di-GMP_PDE-like"/>
</dbReference>
<dbReference type="SUPFAM" id="SSF141868">
    <property type="entry name" value="EAL domain-like"/>
    <property type="match status" value="1"/>
</dbReference>
<dbReference type="Proteomes" id="UP000235406">
    <property type="component" value="Unassembled WGS sequence"/>
</dbReference>
<dbReference type="GO" id="GO:0071111">
    <property type="term" value="F:cyclic-guanylate-specific phosphodiesterase activity"/>
    <property type="evidence" value="ECO:0007669"/>
    <property type="project" value="InterPro"/>
</dbReference>
<evidence type="ECO:0000313" key="2">
    <source>
        <dbReference type="EMBL" id="PMM71871.1"/>
    </source>
</evidence>